<keyword evidence="3" id="KW-1185">Reference proteome</keyword>
<keyword evidence="1" id="KW-0472">Membrane</keyword>
<reference evidence="3" key="1">
    <citation type="journal article" date="2019" name="Int. J. Syst. Evol. Microbiol.">
        <title>The Global Catalogue of Microorganisms (GCM) 10K type strain sequencing project: providing services to taxonomists for standard genome sequencing and annotation.</title>
        <authorList>
            <consortium name="The Broad Institute Genomics Platform"/>
            <consortium name="The Broad Institute Genome Sequencing Center for Infectious Disease"/>
            <person name="Wu L."/>
            <person name="Ma J."/>
        </authorList>
    </citation>
    <scope>NUCLEOTIDE SEQUENCE [LARGE SCALE GENOMIC DNA]</scope>
    <source>
        <strain evidence="3">CGMCC-1.15741</strain>
    </source>
</reference>
<keyword evidence="1" id="KW-1133">Transmembrane helix</keyword>
<dbReference type="EMBL" id="JBHSSW010000001">
    <property type="protein sequence ID" value="MFC6196508.1"/>
    <property type="molecule type" value="Genomic_DNA"/>
</dbReference>
<dbReference type="InterPro" id="IPR010331">
    <property type="entry name" value="ExoD"/>
</dbReference>
<protein>
    <submittedName>
        <fullName evidence="2">Exopolysaccharide biosynthesis protein</fullName>
    </submittedName>
</protein>
<feature type="transmembrane region" description="Helical" evidence="1">
    <location>
        <begin position="62"/>
        <end position="83"/>
    </location>
</feature>
<name>A0ABW1S4C4_9PROT</name>
<evidence type="ECO:0000313" key="3">
    <source>
        <dbReference type="Proteomes" id="UP001596303"/>
    </source>
</evidence>
<dbReference type="PANTHER" id="PTHR41795:SF1">
    <property type="entry name" value="EXOPOLYSACCHARIDE SYNTHESIS PROTEIN"/>
    <property type="match status" value="1"/>
</dbReference>
<feature type="transmembrane region" description="Helical" evidence="1">
    <location>
        <begin position="37"/>
        <end position="56"/>
    </location>
</feature>
<dbReference type="Proteomes" id="UP001596303">
    <property type="component" value="Unassembled WGS sequence"/>
</dbReference>
<evidence type="ECO:0000313" key="2">
    <source>
        <dbReference type="EMBL" id="MFC6196508.1"/>
    </source>
</evidence>
<feature type="transmembrane region" description="Helical" evidence="1">
    <location>
        <begin position="150"/>
        <end position="168"/>
    </location>
</feature>
<comment type="caution">
    <text evidence="2">The sequence shown here is derived from an EMBL/GenBank/DDBJ whole genome shotgun (WGS) entry which is preliminary data.</text>
</comment>
<dbReference type="Pfam" id="PF06055">
    <property type="entry name" value="ExoD"/>
    <property type="match status" value="1"/>
</dbReference>
<proteinExistence type="predicted"/>
<organism evidence="2 3">
    <name type="scientific">Ponticaulis profundi</name>
    <dbReference type="NCBI Taxonomy" id="2665222"/>
    <lineage>
        <taxon>Bacteria</taxon>
        <taxon>Pseudomonadati</taxon>
        <taxon>Pseudomonadota</taxon>
        <taxon>Alphaproteobacteria</taxon>
        <taxon>Hyphomonadales</taxon>
        <taxon>Hyphomonadaceae</taxon>
        <taxon>Ponticaulis</taxon>
    </lineage>
</organism>
<gene>
    <name evidence="2" type="ORF">ACFQDM_00375</name>
</gene>
<dbReference type="PANTHER" id="PTHR41795">
    <property type="entry name" value="EXOPOLYSACCHARIDE SYNTHESIS PROTEIN"/>
    <property type="match status" value="1"/>
</dbReference>
<feature type="transmembrane region" description="Helical" evidence="1">
    <location>
        <begin position="175"/>
        <end position="198"/>
    </location>
</feature>
<evidence type="ECO:0000256" key="1">
    <source>
        <dbReference type="SAM" id="Phobius"/>
    </source>
</evidence>
<dbReference type="PIRSF" id="PIRSF033239">
    <property type="entry name" value="ExoD"/>
    <property type="match status" value="1"/>
</dbReference>
<accession>A0ABW1S4C4</accession>
<sequence>MADTQPLEHVLETAAEEAEGEKVSVGDLLDLYSHRSFGPIFLLLGLLTVVPPLGGIPGLPAAVGVVILLFSLQMIFGAEHIWLPDFIEKLSIKKDKIETANEKSKGVLKFIDQLITERLEWATSGPAKYVAAILVSVMALAMIPLELVPFAVAIPGTAICMVGVALLARDGALMLLAYALSAIAIGVLVVFSPLGSWLGF</sequence>
<keyword evidence="1" id="KW-0812">Transmembrane</keyword>
<dbReference type="RefSeq" id="WP_377373979.1">
    <property type="nucleotide sequence ID" value="NZ_JBHSSW010000001.1"/>
</dbReference>